<gene>
    <name evidence="1" type="ORF">ACFOZ1_11760</name>
</gene>
<dbReference type="Proteomes" id="UP001595880">
    <property type="component" value="Unassembled WGS sequence"/>
</dbReference>
<name>A0ABV8VXY4_9BACI</name>
<accession>A0ABV8VXY4</accession>
<evidence type="ECO:0000313" key="2">
    <source>
        <dbReference type="Proteomes" id="UP001595880"/>
    </source>
</evidence>
<comment type="caution">
    <text evidence="1">The sequence shown here is derived from an EMBL/GenBank/DDBJ whole genome shotgun (WGS) entry which is preliminary data.</text>
</comment>
<proteinExistence type="predicted"/>
<keyword evidence="2" id="KW-1185">Reference proteome</keyword>
<evidence type="ECO:0000313" key="1">
    <source>
        <dbReference type="EMBL" id="MFC4388475.1"/>
    </source>
</evidence>
<reference evidence="2" key="1">
    <citation type="journal article" date="2019" name="Int. J. Syst. Evol. Microbiol.">
        <title>The Global Catalogue of Microorganisms (GCM) 10K type strain sequencing project: providing services to taxonomists for standard genome sequencing and annotation.</title>
        <authorList>
            <consortium name="The Broad Institute Genomics Platform"/>
            <consortium name="The Broad Institute Genome Sequencing Center for Infectious Disease"/>
            <person name="Wu L."/>
            <person name="Ma J."/>
        </authorList>
    </citation>
    <scope>NUCLEOTIDE SEQUENCE [LARGE SCALE GENOMIC DNA]</scope>
    <source>
        <strain evidence="2">KACC 14058</strain>
    </source>
</reference>
<dbReference type="EMBL" id="JBHSDV010000003">
    <property type="protein sequence ID" value="MFC4388475.1"/>
    <property type="molecule type" value="Genomic_DNA"/>
</dbReference>
<dbReference type="RefSeq" id="WP_390199509.1">
    <property type="nucleotide sequence ID" value="NZ_JBHSDV010000003.1"/>
</dbReference>
<sequence>MIKFLLNLICMLIIFSIGLFLGIDQSTVTIYPNQTQPLTGVHMDTKIDMETEAITDREAIVDEIDAPLITENTGERTFLTKVASGGEQVIQTVCDGIVTVTFTVIDEIF</sequence>
<organism evidence="1 2">
    <name type="scientific">Gracilibacillus marinus</name>
    <dbReference type="NCBI Taxonomy" id="630535"/>
    <lineage>
        <taxon>Bacteria</taxon>
        <taxon>Bacillati</taxon>
        <taxon>Bacillota</taxon>
        <taxon>Bacilli</taxon>
        <taxon>Bacillales</taxon>
        <taxon>Bacillaceae</taxon>
        <taxon>Gracilibacillus</taxon>
    </lineage>
</organism>
<protein>
    <submittedName>
        <fullName evidence="1">Uncharacterized protein</fullName>
    </submittedName>
</protein>